<keyword evidence="2" id="KW-1185">Reference proteome</keyword>
<proteinExistence type="predicted"/>
<accession>A0A1I3NPC3</accession>
<gene>
    <name evidence="1" type="ORF">SAMN05421753_115151</name>
</gene>
<sequence length="87" mass="9593">MMPHSSKESASKSANPKPSMENVLELAVQAFDISTRNAIELSRRTGTPVIIWEDGQTKAITPDEAEQRLNAAIEKRRLAQSKLADES</sequence>
<protein>
    <submittedName>
        <fullName evidence="1">Uncharacterized protein</fullName>
    </submittedName>
</protein>
<dbReference type="Proteomes" id="UP000199518">
    <property type="component" value="Unassembled WGS sequence"/>
</dbReference>
<organism evidence="1 2">
    <name type="scientific">Planctomicrobium piriforme</name>
    <dbReference type="NCBI Taxonomy" id="1576369"/>
    <lineage>
        <taxon>Bacteria</taxon>
        <taxon>Pseudomonadati</taxon>
        <taxon>Planctomycetota</taxon>
        <taxon>Planctomycetia</taxon>
        <taxon>Planctomycetales</taxon>
        <taxon>Planctomycetaceae</taxon>
        <taxon>Planctomicrobium</taxon>
    </lineage>
</organism>
<evidence type="ECO:0000313" key="1">
    <source>
        <dbReference type="EMBL" id="SFJ10790.1"/>
    </source>
</evidence>
<dbReference type="AlphaFoldDB" id="A0A1I3NPC3"/>
<dbReference type="EMBL" id="FOQD01000015">
    <property type="protein sequence ID" value="SFJ10790.1"/>
    <property type="molecule type" value="Genomic_DNA"/>
</dbReference>
<reference evidence="2" key="1">
    <citation type="submission" date="2016-10" db="EMBL/GenBank/DDBJ databases">
        <authorList>
            <person name="Varghese N."/>
            <person name="Submissions S."/>
        </authorList>
    </citation>
    <scope>NUCLEOTIDE SEQUENCE [LARGE SCALE GENOMIC DNA]</scope>
    <source>
        <strain evidence="2">DSM 26348</strain>
    </source>
</reference>
<evidence type="ECO:0000313" key="2">
    <source>
        <dbReference type="Proteomes" id="UP000199518"/>
    </source>
</evidence>
<dbReference type="STRING" id="1576369.SAMN05421753_115151"/>
<name>A0A1I3NPC3_9PLAN</name>